<name>A0A6H1ZWQ1_9ZZZZ</name>
<evidence type="ECO:0000313" key="4">
    <source>
        <dbReference type="EMBL" id="QJA99072.1"/>
    </source>
</evidence>
<evidence type="ECO:0000313" key="3">
    <source>
        <dbReference type="EMBL" id="QJA80646.1"/>
    </source>
</evidence>
<reference evidence="1" key="1">
    <citation type="submission" date="2020-03" db="EMBL/GenBank/DDBJ databases">
        <title>The deep terrestrial virosphere.</title>
        <authorList>
            <person name="Holmfeldt K."/>
            <person name="Nilsson E."/>
            <person name="Simone D."/>
            <person name="Lopez-Fernandez M."/>
            <person name="Wu X."/>
            <person name="de Brujin I."/>
            <person name="Lundin D."/>
            <person name="Andersson A."/>
            <person name="Bertilsson S."/>
            <person name="Dopson M."/>
        </authorList>
    </citation>
    <scope>NUCLEOTIDE SEQUENCE</scope>
    <source>
        <strain evidence="4">MM171A01334</strain>
        <strain evidence="5">MM171B00430</strain>
        <strain evidence="3">MM415A00685</strain>
        <strain evidence="2">MM415B01060</strain>
        <strain evidence="1">TM448A02393</strain>
        <strain evidence="6">TM448B02665</strain>
    </source>
</reference>
<dbReference type="EMBL" id="MT143874">
    <property type="protein sequence ID" value="QJB04161.1"/>
    <property type="molecule type" value="Genomic_DNA"/>
</dbReference>
<evidence type="ECO:0000313" key="2">
    <source>
        <dbReference type="EMBL" id="QJA60748.1"/>
    </source>
</evidence>
<accession>A0A6H1ZWQ1</accession>
<proteinExistence type="predicted"/>
<protein>
    <submittedName>
        <fullName evidence="1">Uncharacterized protein</fullName>
    </submittedName>
</protein>
<dbReference type="EMBL" id="MT144300">
    <property type="protein sequence ID" value="QJA51938.1"/>
    <property type="molecule type" value="Genomic_DNA"/>
</dbReference>
<evidence type="ECO:0000313" key="1">
    <source>
        <dbReference type="EMBL" id="QJA51938.1"/>
    </source>
</evidence>
<dbReference type="EMBL" id="MT143627">
    <property type="protein sequence ID" value="QJA99072.1"/>
    <property type="molecule type" value="Genomic_DNA"/>
</dbReference>
<dbReference type="AlphaFoldDB" id="A0A6H1ZWQ1"/>
<dbReference type="EMBL" id="MT141419">
    <property type="protein sequence ID" value="QJA60748.1"/>
    <property type="molecule type" value="Genomic_DNA"/>
</dbReference>
<gene>
    <name evidence="4" type="ORF">MM171A01334_0009</name>
    <name evidence="5" type="ORF">MM171B00430_0010</name>
    <name evidence="3" type="ORF">MM415A00685_0008</name>
    <name evidence="2" type="ORF">MM415B01060_0023</name>
    <name evidence="1" type="ORF">TM448A02393_0006</name>
    <name evidence="6" type="ORF">TM448B02665_0004</name>
</gene>
<dbReference type="EMBL" id="MT142430">
    <property type="protein sequence ID" value="QJA80646.1"/>
    <property type="molecule type" value="Genomic_DNA"/>
</dbReference>
<organism evidence="1">
    <name type="scientific">viral metagenome</name>
    <dbReference type="NCBI Taxonomy" id="1070528"/>
    <lineage>
        <taxon>unclassified sequences</taxon>
        <taxon>metagenomes</taxon>
        <taxon>organismal metagenomes</taxon>
    </lineage>
</organism>
<dbReference type="EMBL" id="MT144938">
    <property type="protein sequence ID" value="QJI01630.1"/>
    <property type="molecule type" value="Genomic_DNA"/>
</dbReference>
<evidence type="ECO:0000313" key="5">
    <source>
        <dbReference type="EMBL" id="QJB04161.1"/>
    </source>
</evidence>
<sequence length="127" mass="14878">MTDNRKEREYLYYAVSDAMVEFYRAVRLIAKITLGRLSLARAAYAPELWVAGRQEILLRAFDLAQNDCLSQRESKIFALREAAQWLNNYGGSWQRRDRGLEMIEGQIKLLQQDPTKNIEETDNEYRA</sequence>
<evidence type="ECO:0000313" key="6">
    <source>
        <dbReference type="EMBL" id="QJI01630.1"/>
    </source>
</evidence>